<evidence type="ECO:0000256" key="10">
    <source>
        <dbReference type="RuleBase" id="RU000537"/>
    </source>
</evidence>
<evidence type="ECO:0000256" key="11">
    <source>
        <dbReference type="RuleBase" id="RU003484"/>
    </source>
</evidence>
<evidence type="ECO:0000256" key="12">
    <source>
        <dbReference type="RuleBase" id="RU004349"/>
    </source>
</evidence>
<dbReference type="RefSeq" id="WP_255389265.1">
    <property type="nucleotide sequence ID" value="NZ_CP101508.1"/>
</dbReference>
<dbReference type="Pfam" id="PF00344">
    <property type="entry name" value="SecY"/>
    <property type="match status" value="1"/>
</dbReference>
<dbReference type="PRINTS" id="PR00303">
    <property type="entry name" value="SECYTRNLCASE"/>
</dbReference>
<organism evidence="13 14">
    <name type="scientific">Photobacterium atrarenae</name>
    <dbReference type="NCBI Taxonomy" id="865757"/>
    <lineage>
        <taxon>Bacteria</taxon>
        <taxon>Pseudomonadati</taxon>
        <taxon>Pseudomonadota</taxon>
        <taxon>Gammaproteobacteria</taxon>
        <taxon>Vibrionales</taxon>
        <taxon>Vibrionaceae</taxon>
        <taxon>Photobacterium</taxon>
    </lineage>
</organism>
<dbReference type="PANTHER" id="PTHR10906">
    <property type="entry name" value="SECY/SEC61-ALPHA FAMILY MEMBER"/>
    <property type="match status" value="1"/>
</dbReference>
<keyword evidence="6 9" id="KW-1133">Transmembrane helix</keyword>
<dbReference type="Gene3D" id="1.10.3370.10">
    <property type="entry name" value="SecY subunit domain"/>
    <property type="match status" value="1"/>
</dbReference>
<dbReference type="HAMAP" id="MF_01465">
    <property type="entry name" value="SecY"/>
    <property type="match status" value="1"/>
</dbReference>
<gene>
    <name evidence="9 13" type="primary">secY</name>
    <name evidence="13" type="ORF">NNL38_01400</name>
</gene>
<feature type="transmembrane region" description="Helical" evidence="9">
    <location>
        <begin position="75"/>
        <end position="98"/>
    </location>
</feature>
<evidence type="ECO:0000256" key="3">
    <source>
        <dbReference type="ARBA" id="ARBA00022448"/>
    </source>
</evidence>
<keyword evidence="8 9" id="KW-0472">Membrane</keyword>
<evidence type="ECO:0000256" key="5">
    <source>
        <dbReference type="ARBA" id="ARBA00022927"/>
    </source>
</evidence>
<dbReference type="InterPro" id="IPR023201">
    <property type="entry name" value="SecY_dom_sf"/>
</dbReference>
<evidence type="ECO:0000313" key="13">
    <source>
        <dbReference type="EMBL" id="UTV28015.1"/>
    </source>
</evidence>
<protein>
    <recommendedName>
        <fullName evidence="9 10">Protein translocase subunit SecY</fullName>
    </recommendedName>
</protein>
<evidence type="ECO:0000256" key="7">
    <source>
        <dbReference type="ARBA" id="ARBA00023010"/>
    </source>
</evidence>
<feature type="transmembrane region" description="Helical" evidence="9">
    <location>
        <begin position="21"/>
        <end position="41"/>
    </location>
</feature>
<feature type="transmembrane region" description="Helical" evidence="9">
    <location>
        <begin position="184"/>
        <end position="201"/>
    </location>
</feature>
<evidence type="ECO:0000256" key="4">
    <source>
        <dbReference type="ARBA" id="ARBA00022692"/>
    </source>
</evidence>
<dbReference type="InterPro" id="IPR026593">
    <property type="entry name" value="SecY"/>
</dbReference>
<feature type="transmembrane region" description="Helical" evidence="9">
    <location>
        <begin position="213"/>
        <end position="233"/>
    </location>
</feature>
<dbReference type="NCBIfam" id="TIGR00967">
    <property type="entry name" value="3a0501s007"/>
    <property type="match status" value="1"/>
</dbReference>
<feature type="transmembrane region" description="Helical" evidence="9">
    <location>
        <begin position="272"/>
        <end position="293"/>
    </location>
</feature>
<evidence type="ECO:0000256" key="2">
    <source>
        <dbReference type="ARBA" id="ARBA00005751"/>
    </source>
</evidence>
<evidence type="ECO:0000256" key="9">
    <source>
        <dbReference type="HAMAP-Rule" id="MF_01465"/>
    </source>
</evidence>
<dbReference type="Proteomes" id="UP001057998">
    <property type="component" value="Chromosome 1"/>
</dbReference>
<feature type="transmembrane region" description="Helical" evidence="9">
    <location>
        <begin position="313"/>
        <end position="335"/>
    </location>
</feature>
<feature type="transmembrane region" description="Helical" evidence="9">
    <location>
        <begin position="397"/>
        <end position="416"/>
    </location>
</feature>
<keyword evidence="7 9" id="KW-0811">Translocation</keyword>
<dbReference type="PROSITE" id="PS00756">
    <property type="entry name" value="SECY_2"/>
    <property type="match status" value="1"/>
</dbReference>
<sequence length="441" mass="48180">MAKQPGQDFRSAQGGLAELKTRLLFVLGAILIFRAGSFVPIPGIDAAVLADLFEQQKGTVIELFNMFSGGALERASILALGIMPYISASIIVQLLTVVHPALAELKKEGESGRRKISQYTRYGTLVLATFQAIGIATGLPSMIPGLVINPGLGFYFVAVVSLVTGTMFLMWLGEQITERGIGNGISVIIFTGIVAGLPPAIGQTVEQARQGELHVLLLLLIAVISFAVIYFVVFMERGQRRIVVNYAKRQQGRRVFAAQSTHLPLKINMAGVIPAIFASSIILFPGTLAQWFGQNENLGWLSDISLALSPGQPLYVMLYAAAIIFFCFFYTALVFNPRETADNLKKSGAFVPGIRPGEQTAKYIDKVMTRLTLAGALYITFICLIPEFMMIAWNVRFYFGGTSLLIVVVVIMDFMAQVQTHLMSQQYESVLKKANLKGHGR</sequence>
<reference evidence="13" key="1">
    <citation type="submission" date="2022-07" db="EMBL/GenBank/DDBJ databases">
        <title>Genome sequencing of Photobacterium atrarenae GJH2-4.</title>
        <authorList>
            <person name="Park S.-J."/>
        </authorList>
    </citation>
    <scope>NUCLEOTIDE SEQUENCE</scope>
    <source>
        <strain evidence="13">GJH2-4</strain>
    </source>
</reference>
<dbReference type="InterPro" id="IPR030659">
    <property type="entry name" value="SecY_CS"/>
</dbReference>
<dbReference type="PROSITE" id="PS00755">
    <property type="entry name" value="SECY_1"/>
    <property type="match status" value="1"/>
</dbReference>
<evidence type="ECO:0000256" key="6">
    <source>
        <dbReference type="ARBA" id="ARBA00022989"/>
    </source>
</evidence>
<dbReference type="EMBL" id="CP101508">
    <property type="protein sequence ID" value="UTV28015.1"/>
    <property type="molecule type" value="Genomic_DNA"/>
</dbReference>
<name>A0ABY5GGS1_9GAMM</name>
<keyword evidence="14" id="KW-1185">Reference proteome</keyword>
<proteinExistence type="inferred from homology"/>
<dbReference type="InterPro" id="IPR002208">
    <property type="entry name" value="SecY/SEC61-alpha"/>
</dbReference>
<keyword evidence="3 9" id="KW-0813">Transport</keyword>
<keyword evidence="4 9" id="KW-0812">Transmembrane</keyword>
<evidence type="ECO:0000256" key="8">
    <source>
        <dbReference type="ARBA" id="ARBA00023136"/>
    </source>
</evidence>
<comment type="similarity">
    <text evidence="2 9 12">Belongs to the SecY/SEC61-alpha family.</text>
</comment>
<dbReference type="SUPFAM" id="SSF103491">
    <property type="entry name" value="Preprotein translocase SecY subunit"/>
    <property type="match status" value="1"/>
</dbReference>
<keyword evidence="9" id="KW-1003">Cell membrane</keyword>
<evidence type="ECO:0000256" key="1">
    <source>
        <dbReference type="ARBA" id="ARBA00004141"/>
    </source>
</evidence>
<feature type="transmembrane region" description="Helical" evidence="9">
    <location>
        <begin position="371"/>
        <end position="391"/>
    </location>
</feature>
<comment type="subunit">
    <text evidence="9">Component of the Sec protein translocase complex. Heterotrimer consisting of SecY, SecE and SecG subunits. The heterotrimers can form oligomers, although 1 heterotrimer is thought to be able to translocate proteins. Interacts with the ribosome. Interacts with SecDF, and other proteins may be involved. Interacts with SecA.</text>
</comment>
<comment type="subcellular location">
    <subcellularLocation>
        <location evidence="9">Cell membrane</location>
        <topology evidence="9">Multi-pass membrane protein</topology>
    </subcellularLocation>
    <subcellularLocation>
        <location evidence="1 11">Membrane</location>
        <topology evidence="1 11">Multi-pass membrane protein</topology>
    </subcellularLocation>
</comment>
<feature type="transmembrane region" description="Helical" evidence="9">
    <location>
        <begin position="119"/>
        <end position="140"/>
    </location>
</feature>
<evidence type="ECO:0000313" key="14">
    <source>
        <dbReference type="Proteomes" id="UP001057998"/>
    </source>
</evidence>
<keyword evidence="5 9" id="KW-0653">Protein transport</keyword>
<dbReference type="PIRSF" id="PIRSF004557">
    <property type="entry name" value="SecY"/>
    <property type="match status" value="1"/>
</dbReference>
<comment type="function">
    <text evidence="9 10">The central subunit of the protein translocation channel SecYEG. Consists of two halves formed by TMs 1-5 and 6-10. These two domains form a lateral gate at the front which open onto the bilayer between TMs 2 and 7, and are clamped together by SecE at the back. The channel is closed by both a pore ring composed of hydrophobic SecY resides and a short helix (helix 2A) on the extracellular side of the membrane which forms a plug. The plug probably moves laterally to allow the channel to open. The ring and the pore may move independently.</text>
</comment>
<feature type="transmembrane region" description="Helical" evidence="9">
    <location>
        <begin position="152"/>
        <end position="172"/>
    </location>
</feature>
<accession>A0ABY5GGS1</accession>